<feature type="domain" description="Homeobox" evidence="7">
    <location>
        <begin position="123"/>
        <end position="181"/>
    </location>
</feature>
<keyword evidence="3 5" id="KW-0371">Homeobox</keyword>
<comment type="caution">
    <text evidence="8">The sequence shown here is derived from an EMBL/GenBank/DDBJ whole genome shotgun (WGS) entry which is preliminary data.</text>
</comment>
<keyword evidence="4 5" id="KW-0539">Nucleus</keyword>
<dbReference type="PROSITE" id="PS50071">
    <property type="entry name" value="HOMEOBOX_2"/>
    <property type="match status" value="1"/>
</dbReference>
<sequence>MLTGRCGLRSRRVKIQDLCHETGMERADVLHWLKAHANSSAAAAQQARAPNLHQQAVQSQSRPPATSSTGASSWSGSASIGSPAPPLVEFAARTEAKADAGEDRQASTDAGSRARPFHERQRQGSDFERKRLSKAVEGTLEKVYERSTWPSEAMLRSIYDLHHLPRRRILEWFEWRREQEK</sequence>
<evidence type="ECO:0000256" key="1">
    <source>
        <dbReference type="ARBA" id="ARBA00004123"/>
    </source>
</evidence>
<evidence type="ECO:0000256" key="4">
    <source>
        <dbReference type="ARBA" id="ARBA00023242"/>
    </source>
</evidence>
<evidence type="ECO:0000256" key="2">
    <source>
        <dbReference type="ARBA" id="ARBA00023125"/>
    </source>
</evidence>
<name>A0AAW1QBA5_9CHLO</name>
<evidence type="ECO:0000259" key="7">
    <source>
        <dbReference type="PROSITE" id="PS50071"/>
    </source>
</evidence>
<feature type="compositionally biased region" description="Basic and acidic residues" evidence="6">
    <location>
        <begin position="92"/>
        <end position="106"/>
    </location>
</feature>
<feature type="region of interest" description="Disordered" evidence="6">
    <location>
        <begin position="41"/>
        <end position="128"/>
    </location>
</feature>
<dbReference type="InterPro" id="IPR009057">
    <property type="entry name" value="Homeodomain-like_sf"/>
</dbReference>
<dbReference type="InterPro" id="IPR001356">
    <property type="entry name" value="HD"/>
</dbReference>
<dbReference type="Proteomes" id="UP001489004">
    <property type="component" value="Unassembled WGS sequence"/>
</dbReference>
<proteinExistence type="predicted"/>
<evidence type="ECO:0000256" key="5">
    <source>
        <dbReference type="PROSITE-ProRule" id="PRU00108"/>
    </source>
</evidence>
<dbReference type="PANTHER" id="PTHR15467:SF9">
    <property type="entry name" value="HOMEOBOX DOMAIN-CONTAINING PROTEIN"/>
    <property type="match status" value="1"/>
</dbReference>
<feature type="compositionally biased region" description="Basic and acidic residues" evidence="6">
    <location>
        <begin position="116"/>
        <end position="128"/>
    </location>
</feature>
<accession>A0AAW1QBA5</accession>
<evidence type="ECO:0000256" key="3">
    <source>
        <dbReference type="ARBA" id="ARBA00023155"/>
    </source>
</evidence>
<dbReference type="SUPFAM" id="SSF46689">
    <property type="entry name" value="Homeodomain-like"/>
    <property type="match status" value="1"/>
</dbReference>
<keyword evidence="2 5" id="KW-0238">DNA-binding</keyword>
<dbReference type="GO" id="GO:0000981">
    <property type="term" value="F:DNA-binding transcription factor activity, RNA polymerase II-specific"/>
    <property type="evidence" value="ECO:0007669"/>
    <property type="project" value="TreeGrafter"/>
</dbReference>
<dbReference type="GO" id="GO:0005634">
    <property type="term" value="C:nucleus"/>
    <property type="evidence" value="ECO:0007669"/>
    <property type="project" value="UniProtKB-SubCell"/>
</dbReference>
<evidence type="ECO:0000313" key="9">
    <source>
        <dbReference type="Proteomes" id="UP001489004"/>
    </source>
</evidence>
<dbReference type="AlphaFoldDB" id="A0AAW1QBA5"/>
<protein>
    <recommendedName>
        <fullName evidence="7">Homeobox domain-containing protein</fullName>
    </recommendedName>
</protein>
<dbReference type="PANTHER" id="PTHR15467">
    <property type="entry name" value="ZINC-FINGERS AND HOMEOBOXES RELATED"/>
    <property type="match status" value="1"/>
</dbReference>
<dbReference type="CDD" id="cd00086">
    <property type="entry name" value="homeodomain"/>
    <property type="match status" value="1"/>
</dbReference>
<feature type="compositionally biased region" description="Low complexity" evidence="6">
    <location>
        <begin position="61"/>
        <end position="82"/>
    </location>
</feature>
<reference evidence="8 9" key="1">
    <citation type="journal article" date="2024" name="Nat. Commun.">
        <title>Phylogenomics reveals the evolutionary origins of lichenization in chlorophyte algae.</title>
        <authorList>
            <person name="Puginier C."/>
            <person name="Libourel C."/>
            <person name="Otte J."/>
            <person name="Skaloud P."/>
            <person name="Haon M."/>
            <person name="Grisel S."/>
            <person name="Petersen M."/>
            <person name="Berrin J.G."/>
            <person name="Delaux P.M."/>
            <person name="Dal Grande F."/>
            <person name="Keller J."/>
        </authorList>
    </citation>
    <scope>NUCLEOTIDE SEQUENCE [LARGE SCALE GENOMIC DNA]</scope>
    <source>
        <strain evidence="8 9">SAG 2043</strain>
    </source>
</reference>
<organism evidence="8 9">
    <name type="scientific">[Myrmecia] bisecta</name>
    <dbReference type="NCBI Taxonomy" id="41462"/>
    <lineage>
        <taxon>Eukaryota</taxon>
        <taxon>Viridiplantae</taxon>
        <taxon>Chlorophyta</taxon>
        <taxon>core chlorophytes</taxon>
        <taxon>Trebouxiophyceae</taxon>
        <taxon>Trebouxiales</taxon>
        <taxon>Trebouxiaceae</taxon>
        <taxon>Myrmecia</taxon>
    </lineage>
</organism>
<dbReference type="EMBL" id="JALJOR010000004">
    <property type="protein sequence ID" value="KAK9818303.1"/>
    <property type="molecule type" value="Genomic_DNA"/>
</dbReference>
<dbReference type="Gene3D" id="1.10.10.60">
    <property type="entry name" value="Homeodomain-like"/>
    <property type="match status" value="1"/>
</dbReference>
<dbReference type="GO" id="GO:0003677">
    <property type="term" value="F:DNA binding"/>
    <property type="evidence" value="ECO:0007669"/>
    <property type="project" value="UniProtKB-UniRule"/>
</dbReference>
<comment type="subcellular location">
    <subcellularLocation>
        <location evidence="1 5">Nucleus</location>
    </subcellularLocation>
</comment>
<evidence type="ECO:0000256" key="6">
    <source>
        <dbReference type="SAM" id="MobiDB-lite"/>
    </source>
</evidence>
<evidence type="ECO:0000313" key="8">
    <source>
        <dbReference type="EMBL" id="KAK9818303.1"/>
    </source>
</evidence>
<keyword evidence="9" id="KW-1185">Reference proteome</keyword>
<gene>
    <name evidence="8" type="ORF">WJX72_010330</name>
</gene>